<name>A0ABP0FC75_CLALP</name>
<dbReference type="CDD" id="cd02440">
    <property type="entry name" value="AdoMet_MTases"/>
    <property type="match status" value="1"/>
</dbReference>
<gene>
    <name evidence="2" type="ORF">CVLEPA_LOCUS5441</name>
</gene>
<dbReference type="PANTHER" id="PTHR11006:SF60">
    <property type="entry name" value="PROTEIN ARGININE N-METHYLTRANSFERASE 9"/>
    <property type="match status" value="1"/>
</dbReference>
<reference evidence="2 3" key="1">
    <citation type="submission" date="2024-02" db="EMBL/GenBank/DDBJ databases">
        <authorList>
            <person name="Daric V."/>
            <person name="Darras S."/>
        </authorList>
    </citation>
    <scope>NUCLEOTIDE SEQUENCE [LARGE SCALE GENOMIC DNA]</scope>
</reference>
<sequence>MLATEEGFVSEDFIAVWREWSTQLQELGRMEDLFILYQQGCEVFVENDMLHYYMGCSLLKLSMKVEAAGMFRKALCANGQNLCAMEKLEFTSRRLIDGWHFAMLNDKKRNLCFSSAIKNSIKDTDCVLDIGSGTGILSMLAVKYSKAKIHSCEMLKIMQVIGSECISLNEMENKITSFSCDSNKLAIKYKPSSVDPIGYLDKQVSLVITETVDAGLFGEGIIDILHHAWEHLLCSKDQGGRVLPSRATLYCALIECEYIYKKHTVIPAHSFPGVIITSRVGEKEVNTSGKTGHGNGVFDMYGQLLHTSELEPYTSEKVKLIPHKVVTSVKKVMDVDFNDAMFLETMANGDYGHVFVDHDVIGEGFADAVVLWFDLEVASPEIMKCNNNLDEHVTQINTCISSDYCWEQAVFPIRCCKTHIRSNLDGSGCNNTVLERLCVETCDVINLDFKVFSDCLSLASVTDSAGISYPQNLSKLLQPDFASSSLHITAHEQLVERMNDVRFTNTYFQAVLRQFNSSNSCNILDISNGFDLLSIKLAKLLKVKIHKYCQTPAIQRAYCRLSQHCNQHLMLYNKIPSHTQTSFDIIVSEVIEPSGLISPDAIKNMFEAQMSLSHNGVMVPRKISLVAQCISSEELLSKCMVLSDENTLGFKIADIINDYRISTHSDLDLSHFSFKQLTLPEVTLEYCFDALPNTLTDAVLQQKSLVLKTIQSGIVHAILFWFKINVYNDEIIDTSKANHWKQAAYIFPKNKQLLVTSGEEIVLKSLCQNDLVSFSISTYGK</sequence>
<evidence type="ECO:0000313" key="3">
    <source>
        <dbReference type="Proteomes" id="UP001642483"/>
    </source>
</evidence>
<keyword evidence="3" id="KW-1185">Reference proteome</keyword>
<accession>A0ABP0FC75</accession>
<dbReference type="Gene3D" id="2.70.160.11">
    <property type="entry name" value="Hnrnp arginine n-methyltransferase1"/>
    <property type="match status" value="2"/>
</dbReference>
<proteinExistence type="predicted"/>
<dbReference type="Gene3D" id="3.40.50.150">
    <property type="entry name" value="Vaccinia Virus protein VP39"/>
    <property type="match status" value="2"/>
</dbReference>
<organism evidence="2 3">
    <name type="scientific">Clavelina lepadiformis</name>
    <name type="common">Light-bulb sea squirt</name>
    <name type="synonym">Ascidia lepadiformis</name>
    <dbReference type="NCBI Taxonomy" id="159417"/>
    <lineage>
        <taxon>Eukaryota</taxon>
        <taxon>Metazoa</taxon>
        <taxon>Chordata</taxon>
        <taxon>Tunicata</taxon>
        <taxon>Ascidiacea</taxon>
        <taxon>Aplousobranchia</taxon>
        <taxon>Clavelinidae</taxon>
        <taxon>Clavelina</taxon>
    </lineage>
</organism>
<dbReference type="PANTHER" id="PTHR11006">
    <property type="entry name" value="PROTEIN ARGININE N-METHYLTRANSFERASE"/>
    <property type="match status" value="1"/>
</dbReference>
<dbReference type="Proteomes" id="UP001642483">
    <property type="component" value="Unassembled WGS sequence"/>
</dbReference>
<dbReference type="SUPFAM" id="SSF53335">
    <property type="entry name" value="S-adenosyl-L-methionine-dependent methyltransferases"/>
    <property type="match status" value="2"/>
</dbReference>
<comment type="caution">
    <text evidence="2">The sequence shown here is derived from an EMBL/GenBank/DDBJ whole genome shotgun (WGS) entry which is preliminary data.</text>
</comment>
<evidence type="ECO:0000256" key="1">
    <source>
        <dbReference type="ARBA" id="ARBA00022691"/>
    </source>
</evidence>
<dbReference type="InterPro" id="IPR029063">
    <property type="entry name" value="SAM-dependent_MTases_sf"/>
</dbReference>
<dbReference type="InterPro" id="IPR025799">
    <property type="entry name" value="Arg_MeTrfase"/>
</dbReference>
<protein>
    <submittedName>
        <fullName evidence="2">Uncharacterized protein</fullName>
    </submittedName>
</protein>
<evidence type="ECO:0000313" key="2">
    <source>
        <dbReference type="EMBL" id="CAK8675917.1"/>
    </source>
</evidence>
<dbReference type="EMBL" id="CAWYQH010000024">
    <property type="protein sequence ID" value="CAK8675917.1"/>
    <property type="molecule type" value="Genomic_DNA"/>
</dbReference>
<keyword evidence="1" id="KW-0949">S-adenosyl-L-methionine</keyword>